<dbReference type="OrthoDB" id="2442097at2759"/>
<gene>
    <name evidence="1" type="ORF">RFULGI_LOCUS6266</name>
</gene>
<dbReference type="EMBL" id="CAJVPZ010007906">
    <property type="protein sequence ID" value="CAG8591974.1"/>
    <property type="molecule type" value="Genomic_DNA"/>
</dbReference>
<organism evidence="1 2">
    <name type="scientific">Racocetra fulgida</name>
    <dbReference type="NCBI Taxonomy" id="60492"/>
    <lineage>
        <taxon>Eukaryota</taxon>
        <taxon>Fungi</taxon>
        <taxon>Fungi incertae sedis</taxon>
        <taxon>Mucoromycota</taxon>
        <taxon>Glomeromycotina</taxon>
        <taxon>Glomeromycetes</taxon>
        <taxon>Diversisporales</taxon>
        <taxon>Gigasporaceae</taxon>
        <taxon>Racocetra</taxon>
    </lineage>
</organism>
<evidence type="ECO:0000313" key="2">
    <source>
        <dbReference type="Proteomes" id="UP000789396"/>
    </source>
</evidence>
<sequence length="490" mass="55387">IRSVYKIRIERTSLTDREISRNIADLKRQLGACSSPFAEELQIELNNLPESDLTWENPLATDNMKLKQALEEHETRITNLEQKDKVKAITNVSQSSNDTPISDISDNASARMCRLMPNSDVYQETKTRCTTSPIYIKTKSSENKECDIKTVSQGNDRDNSSCDIKTVSQGNDRNNIESSVDIASQISNQQKTIPNTSLPAEDLDDSDEIELTKNQNIELDLIQDLQNCILIASPDSIEIPSKDIVDNEKPFSKITTQSLIHLFMKAIRSGHQEILSWICYSDNFENKVIEIRHKRGVNDKTARTQIYKEMLEHLPGVTSGALRIKTLRARKIHKLFGANGVGIDKVMYVTCSANDISKLTNVQIQNIINQVTSKTVSQGNDQNHVTETEVSITSNLEGMINENVKSLTKAEVNISSNPIRDRTYFCNKIIEQYPNLYKECSDGNDDYYGITDNTLCPLCRLDHGDDDIEGEYKNGTYYIKCERRIVQITA</sequence>
<name>A0A9N9GA35_9GLOM</name>
<protein>
    <submittedName>
        <fullName evidence="1">17729_t:CDS:1</fullName>
    </submittedName>
</protein>
<reference evidence="1" key="1">
    <citation type="submission" date="2021-06" db="EMBL/GenBank/DDBJ databases">
        <authorList>
            <person name="Kallberg Y."/>
            <person name="Tangrot J."/>
            <person name="Rosling A."/>
        </authorList>
    </citation>
    <scope>NUCLEOTIDE SEQUENCE</scope>
    <source>
        <strain evidence="1">IN212</strain>
    </source>
</reference>
<proteinExistence type="predicted"/>
<evidence type="ECO:0000313" key="1">
    <source>
        <dbReference type="EMBL" id="CAG8591974.1"/>
    </source>
</evidence>
<feature type="non-terminal residue" evidence="1">
    <location>
        <position position="490"/>
    </location>
</feature>
<comment type="caution">
    <text evidence="1">The sequence shown here is derived from an EMBL/GenBank/DDBJ whole genome shotgun (WGS) entry which is preliminary data.</text>
</comment>
<dbReference type="AlphaFoldDB" id="A0A9N9GA35"/>
<dbReference type="Proteomes" id="UP000789396">
    <property type="component" value="Unassembled WGS sequence"/>
</dbReference>
<accession>A0A9N9GA35</accession>
<keyword evidence="2" id="KW-1185">Reference proteome</keyword>